<protein>
    <submittedName>
        <fullName evidence="2">Uncharacterized protein</fullName>
    </submittedName>
</protein>
<feature type="signal peptide" evidence="1">
    <location>
        <begin position="1"/>
        <end position="21"/>
    </location>
</feature>
<proteinExistence type="predicted"/>
<dbReference type="EMBL" id="KV784364">
    <property type="protein sequence ID" value="OEU12811.1"/>
    <property type="molecule type" value="Genomic_DNA"/>
</dbReference>
<feature type="chain" id="PRO_5009192611" evidence="1">
    <location>
        <begin position="22"/>
        <end position="494"/>
    </location>
</feature>
<name>A0A1E7F3P9_9STRA</name>
<accession>A0A1E7F3P9</accession>
<evidence type="ECO:0000313" key="3">
    <source>
        <dbReference type="Proteomes" id="UP000095751"/>
    </source>
</evidence>
<evidence type="ECO:0000256" key="1">
    <source>
        <dbReference type="SAM" id="SignalP"/>
    </source>
</evidence>
<dbReference type="OrthoDB" id="426133at2759"/>
<keyword evidence="3" id="KW-1185">Reference proteome</keyword>
<dbReference type="AlphaFoldDB" id="A0A1E7F3P9"/>
<keyword evidence="1" id="KW-0732">Signal</keyword>
<dbReference type="Proteomes" id="UP000095751">
    <property type="component" value="Unassembled WGS sequence"/>
</dbReference>
<organism evidence="2 3">
    <name type="scientific">Fragilariopsis cylindrus CCMP1102</name>
    <dbReference type="NCBI Taxonomy" id="635003"/>
    <lineage>
        <taxon>Eukaryota</taxon>
        <taxon>Sar</taxon>
        <taxon>Stramenopiles</taxon>
        <taxon>Ochrophyta</taxon>
        <taxon>Bacillariophyta</taxon>
        <taxon>Bacillariophyceae</taxon>
        <taxon>Bacillariophycidae</taxon>
        <taxon>Bacillariales</taxon>
        <taxon>Bacillariaceae</taxon>
        <taxon>Fragilariopsis</taxon>
    </lineage>
</organism>
<evidence type="ECO:0000313" key="2">
    <source>
        <dbReference type="EMBL" id="OEU12811.1"/>
    </source>
</evidence>
<gene>
    <name evidence="2" type="ORF">FRACYDRAFT_244086</name>
</gene>
<reference evidence="2 3" key="1">
    <citation type="submission" date="2016-09" db="EMBL/GenBank/DDBJ databases">
        <title>Extensive genetic diversity and differential bi-allelic expression allows diatom success in the polar Southern Ocean.</title>
        <authorList>
            <consortium name="DOE Joint Genome Institute"/>
            <person name="Mock T."/>
            <person name="Otillar R.P."/>
            <person name="Strauss J."/>
            <person name="Dupont C."/>
            <person name="Frickenhaus S."/>
            <person name="Maumus F."/>
            <person name="Mcmullan M."/>
            <person name="Sanges R."/>
            <person name="Schmutz J."/>
            <person name="Toseland A."/>
            <person name="Valas R."/>
            <person name="Veluchamy A."/>
            <person name="Ward B.J."/>
            <person name="Allen A."/>
            <person name="Barry K."/>
            <person name="Falciatore A."/>
            <person name="Ferrante M."/>
            <person name="Fortunato A.E."/>
            <person name="Gloeckner G."/>
            <person name="Gruber A."/>
            <person name="Hipkin R."/>
            <person name="Janech M."/>
            <person name="Kroth P."/>
            <person name="Leese F."/>
            <person name="Lindquist E."/>
            <person name="Lyon B.R."/>
            <person name="Martin J."/>
            <person name="Mayer C."/>
            <person name="Parker M."/>
            <person name="Quesneville H."/>
            <person name="Raymond J."/>
            <person name="Uhlig C."/>
            <person name="Valentin K.U."/>
            <person name="Worden A.Z."/>
            <person name="Armbrust E.V."/>
            <person name="Bowler C."/>
            <person name="Green B."/>
            <person name="Moulton V."/>
            <person name="Van Oosterhout C."/>
            <person name="Grigoriev I."/>
        </authorList>
    </citation>
    <scope>NUCLEOTIDE SEQUENCE [LARGE SCALE GENOMIC DNA]</scope>
    <source>
        <strain evidence="2 3">CCMP1102</strain>
    </source>
</reference>
<dbReference type="KEGG" id="fcy:FRACYDRAFT_244086"/>
<sequence>MIKLTIAILALLACSPFSALAEPNGTTDAPVTPSYHYDLYRSQLPTCFDYREAFNIGNDQLSWHVLFSRIRDEYELQSKEDWAQKWGCSGGLTKELMTLTGVEDSTEWIPALEEMLKSALDGVSSDLVPKDQPWVEIEGTTLEEFMDGQGILNDETSNLLNIPSEFERRGGSDRYLYIGEDGRKNDYLPTSEASYQGGVAIMEFYRNTLDNKFLKAPVDGMKCESTNAAMCCWSRDRQYNDNNGQCGLGNCVNKEPGDNTDLCWVEEGDEVFAYPNEDDERDLHCHGVSWSSIEQEYGDVNNDAKWNSLFYVSMYDHLYKRGYVDSITDADDFMGEQSMCGCVEDMNPVARADCTEAYATANYTMFQDQDTGLLVLDYAQDSFEIKFRSCEGYNYDANISPTDYQEAERKNKIGLVRKTNDLSAFIYRQYLEGKAEETVIEEYEKTVVGYRHPEVNNNDAAREVVCQAAFEIKFPDKEWALTVVEEDVEGDEEA</sequence>
<dbReference type="InParanoid" id="A0A1E7F3P9"/>